<feature type="transmembrane region" description="Helical" evidence="7">
    <location>
        <begin position="543"/>
        <end position="561"/>
    </location>
</feature>
<feature type="transmembrane region" description="Helical" evidence="7">
    <location>
        <begin position="320"/>
        <end position="343"/>
    </location>
</feature>
<evidence type="ECO:0000256" key="3">
    <source>
        <dbReference type="ARBA" id="ARBA00022692"/>
    </source>
</evidence>
<dbReference type="Pfam" id="PF01554">
    <property type="entry name" value="MatE"/>
    <property type="match status" value="1"/>
</dbReference>
<dbReference type="PANTHER" id="PTHR42893:SF9">
    <property type="entry name" value="PROTEIN DETOXIFICATION 46, CHLOROPLASTIC"/>
    <property type="match status" value="1"/>
</dbReference>
<organism evidence="8 9">
    <name type="scientific">Chaetoceros tenuissimus</name>
    <dbReference type="NCBI Taxonomy" id="426638"/>
    <lineage>
        <taxon>Eukaryota</taxon>
        <taxon>Sar</taxon>
        <taxon>Stramenopiles</taxon>
        <taxon>Ochrophyta</taxon>
        <taxon>Bacillariophyta</taxon>
        <taxon>Coscinodiscophyceae</taxon>
        <taxon>Chaetocerotophycidae</taxon>
        <taxon>Chaetocerotales</taxon>
        <taxon>Chaetocerotaceae</taxon>
        <taxon>Chaetoceros</taxon>
    </lineage>
</organism>
<evidence type="ECO:0000256" key="7">
    <source>
        <dbReference type="SAM" id="Phobius"/>
    </source>
</evidence>
<feature type="transmembrane region" description="Helical" evidence="7">
    <location>
        <begin position="607"/>
        <end position="624"/>
    </location>
</feature>
<evidence type="ECO:0000256" key="1">
    <source>
        <dbReference type="ARBA" id="ARBA00004141"/>
    </source>
</evidence>
<accession>A0AAD3GZT0</accession>
<dbReference type="Proteomes" id="UP001054902">
    <property type="component" value="Unassembled WGS sequence"/>
</dbReference>
<dbReference type="InterPro" id="IPR044644">
    <property type="entry name" value="DinF-like"/>
</dbReference>
<dbReference type="PANTHER" id="PTHR42893">
    <property type="entry name" value="PROTEIN DETOXIFICATION 44, CHLOROPLASTIC-RELATED"/>
    <property type="match status" value="1"/>
</dbReference>
<evidence type="ECO:0000256" key="5">
    <source>
        <dbReference type="ARBA" id="ARBA00023136"/>
    </source>
</evidence>
<dbReference type="GO" id="GO:0042910">
    <property type="term" value="F:xenobiotic transmembrane transporter activity"/>
    <property type="evidence" value="ECO:0007669"/>
    <property type="project" value="InterPro"/>
</dbReference>
<feature type="transmembrane region" description="Helical" evidence="7">
    <location>
        <begin position="296"/>
        <end position="314"/>
    </location>
</feature>
<evidence type="ECO:0000313" key="8">
    <source>
        <dbReference type="EMBL" id="GFH45110.1"/>
    </source>
</evidence>
<feature type="transmembrane region" description="Helical" evidence="7">
    <location>
        <begin position="268"/>
        <end position="289"/>
    </location>
</feature>
<evidence type="ECO:0008006" key="10">
    <source>
        <dbReference type="Google" id="ProtNLM"/>
    </source>
</evidence>
<feature type="transmembrane region" description="Helical" evidence="7">
    <location>
        <begin position="581"/>
        <end position="600"/>
    </location>
</feature>
<feature type="transmembrane region" description="Helical" evidence="7">
    <location>
        <begin position="183"/>
        <end position="203"/>
    </location>
</feature>
<feature type="compositionally biased region" description="Acidic residues" evidence="6">
    <location>
        <begin position="389"/>
        <end position="398"/>
    </location>
</feature>
<keyword evidence="4 7" id="KW-1133">Transmembrane helix</keyword>
<proteinExistence type="inferred from homology"/>
<evidence type="ECO:0000256" key="4">
    <source>
        <dbReference type="ARBA" id="ARBA00022989"/>
    </source>
</evidence>
<comment type="caution">
    <text evidence="8">The sequence shown here is derived from an EMBL/GenBank/DDBJ whole genome shotgun (WGS) entry which is preliminary data.</text>
</comment>
<sequence length="688" mass="74698">MKYTSIALTCWVAQTNAFSSISSRTVPTTRTVRIPTSRYSTSQNDLGKSKLLDDVDGIGELTQTVNNESPAAMGMENNMVVENLEVPDASLVVNQIIDGNAAIDLSFDELQELEKIEETNSVLDKEEEIEAPPLSKIIKFAIPAIGVWLCSPLLSLIDTSSVGLLSGTTQQAALNPAVAVTDYTALLVAFMYTATTNLVAASIETEKSVESKSNTKKTLIQSLQLSGFVGFGLGSILSLCAPLLLKAIIGNDTIDPAVFSAALKYVRIRALGFPAATIIGSAQSACLGMQDIKSPMYVLLAAAIVNFFGDMLFVPNTNAWIGGAAGAAWATVFSQYAALGLFLKWLRYRKKEKEDTVNLTQAILELTSKSDEGKPRRKEFKKTLRELSEGESDVEDTSSEAMPNKTRNMRIKNFFKRSNKEDKKGEEFTTRGFLAGEMRKRDLVKFPPKQDAKEFWPYVIPVTTTSVGRVSAYVAMSHVVSSSLGTLSMAAQQVIVSMFYCLCPFADSLNLTAQSFVPGIFAKKFSKARSAALRKTTLNFMKAAALSGLSLVGIVGTIPFYNHLFTSDPAVIAQVNKVVPILAGIFSLHGFICTGEGLLLGQRDLGYLGKSYGVYFFAVPYFMLRIKKLALSGASNVGLTSLWTVFFWYQVVRAAVWAMRIKILDGRAKFTDDDGGNVMGDVAAAPLP</sequence>
<evidence type="ECO:0000256" key="2">
    <source>
        <dbReference type="ARBA" id="ARBA00010199"/>
    </source>
</evidence>
<feature type="transmembrane region" description="Helical" evidence="7">
    <location>
        <begin position="223"/>
        <end position="248"/>
    </location>
</feature>
<comment type="subcellular location">
    <subcellularLocation>
        <location evidence="1">Membrane</location>
        <topology evidence="1">Multi-pass membrane protein</topology>
    </subcellularLocation>
</comment>
<dbReference type="InterPro" id="IPR002528">
    <property type="entry name" value="MATE_fam"/>
</dbReference>
<name>A0AAD3GZT0_9STRA</name>
<gene>
    <name evidence="8" type="ORF">CTEN210_01584</name>
</gene>
<keyword evidence="3 7" id="KW-0812">Transmembrane</keyword>
<reference evidence="8 9" key="1">
    <citation type="journal article" date="2021" name="Sci. Rep.">
        <title>The genome of the diatom Chaetoceros tenuissimus carries an ancient integrated fragment of an extant virus.</title>
        <authorList>
            <person name="Hongo Y."/>
            <person name="Kimura K."/>
            <person name="Takaki Y."/>
            <person name="Yoshida Y."/>
            <person name="Baba S."/>
            <person name="Kobayashi G."/>
            <person name="Nagasaki K."/>
            <person name="Hano T."/>
            <person name="Tomaru Y."/>
        </authorList>
    </citation>
    <scope>NUCLEOTIDE SEQUENCE [LARGE SCALE GENOMIC DNA]</scope>
    <source>
        <strain evidence="8 9">NIES-3715</strain>
    </source>
</reference>
<dbReference type="GO" id="GO:0016020">
    <property type="term" value="C:membrane"/>
    <property type="evidence" value="ECO:0007669"/>
    <property type="project" value="UniProtKB-SubCell"/>
</dbReference>
<keyword evidence="5 7" id="KW-0472">Membrane</keyword>
<evidence type="ECO:0000313" key="9">
    <source>
        <dbReference type="Proteomes" id="UP001054902"/>
    </source>
</evidence>
<protein>
    <recommendedName>
        <fullName evidence="10">Multidrug and toxic compound extrusion protein</fullName>
    </recommendedName>
</protein>
<dbReference type="AlphaFoldDB" id="A0AAD3GZT0"/>
<feature type="transmembrane region" description="Helical" evidence="7">
    <location>
        <begin position="630"/>
        <end position="652"/>
    </location>
</feature>
<dbReference type="GO" id="GO:0015297">
    <property type="term" value="F:antiporter activity"/>
    <property type="evidence" value="ECO:0007669"/>
    <property type="project" value="InterPro"/>
</dbReference>
<dbReference type="EMBL" id="BLLK01000020">
    <property type="protein sequence ID" value="GFH45110.1"/>
    <property type="molecule type" value="Genomic_DNA"/>
</dbReference>
<comment type="similarity">
    <text evidence="2">Belongs to the multi antimicrobial extrusion (MATE) (TC 2.A.66.1) family.</text>
</comment>
<evidence type="ECO:0000256" key="6">
    <source>
        <dbReference type="SAM" id="MobiDB-lite"/>
    </source>
</evidence>
<feature type="region of interest" description="Disordered" evidence="6">
    <location>
        <begin position="375"/>
        <end position="401"/>
    </location>
</feature>
<keyword evidence="9" id="KW-1185">Reference proteome</keyword>